<proteinExistence type="predicted"/>
<evidence type="ECO:0000313" key="2">
    <source>
        <dbReference type="Proteomes" id="UP000265520"/>
    </source>
</evidence>
<dbReference type="EMBL" id="LXQA011241208">
    <property type="protein sequence ID" value="MCI90317.1"/>
    <property type="molecule type" value="Genomic_DNA"/>
</dbReference>
<sequence>FMARRAELDGARCRLCYVVAEAYAGRAARSPWAQRVRGSIYMLHLFLQPVRENEARVFKGGLSPTSI</sequence>
<name>A0A392VQZ3_9FABA</name>
<evidence type="ECO:0000313" key="1">
    <source>
        <dbReference type="EMBL" id="MCI90317.1"/>
    </source>
</evidence>
<comment type="caution">
    <text evidence="1">The sequence shown here is derived from an EMBL/GenBank/DDBJ whole genome shotgun (WGS) entry which is preliminary data.</text>
</comment>
<keyword evidence="2" id="KW-1185">Reference proteome</keyword>
<reference evidence="1 2" key="1">
    <citation type="journal article" date="2018" name="Front. Plant Sci.">
        <title>Red Clover (Trifolium pratense) and Zigzag Clover (T. medium) - A Picture of Genomic Similarities and Differences.</title>
        <authorList>
            <person name="Dluhosova J."/>
            <person name="Istvanek J."/>
            <person name="Nedelnik J."/>
            <person name="Repkova J."/>
        </authorList>
    </citation>
    <scope>NUCLEOTIDE SEQUENCE [LARGE SCALE GENOMIC DNA]</scope>
    <source>
        <strain evidence="2">cv. 10/8</strain>
        <tissue evidence="1">Leaf</tissue>
    </source>
</reference>
<organism evidence="1 2">
    <name type="scientific">Trifolium medium</name>
    <dbReference type="NCBI Taxonomy" id="97028"/>
    <lineage>
        <taxon>Eukaryota</taxon>
        <taxon>Viridiplantae</taxon>
        <taxon>Streptophyta</taxon>
        <taxon>Embryophyta</taxon>
        <taxon>Tracheophyta</taxon>
        <taxon>Spermatophyta</taxon>
        <taxon>Magnoliopsida</taxon>
        <taxon>eudicotyledons</taxon>
        <taxon>Gunneridae</taxon>
        <taxon>Pentapetalae</taxon>
        <taxon>rosids</taxon>
        <taxon>fabids</taxon>
        <taxon>Fabales</taxon>
        <taxon>Fabaceae</taxon>
        <taxon>Papilionoideae</taxon>
        <taxon>50 kb inversion clade</taxon>
        <taxon>NPAAA clade</taxon>
        <taxon>Hologalegina</taxon>
        <taxon>IRL clade</taxon>
        <taxon>Trifolieae</taxon>
        <taxon>Trifolium</taxon>
    </lineage>
</organism>
<protein>
    <submittedName>
        <fullName evidence="1">Uncharacterized protein</fullName>
    </submittedName>
</protein>
<dbReference type="AlphaFoldDB" id="A0A392VQZ3"/>
<accession>A0A392VQZ3</accession>
<feature type="non-terminal residue" evidence="1">
    <location>
        <position position="1"/>
    </location>
</feature>
<dbReference type="Proteomes" id="UP000265520">
    <property type="component" value="Unassembled WGS sequence"/>
</dbReference>